<dbReference type="SUPFAM" id="SSF50978">
    <property type="entry name" value="WD40 repeat-like"/>
    <property type="match status" value="1"/>
</dbReference>
<dbReference type="EMBL" id="RSCD01000003">
    <property type="protein sequence ID" value="RSH93983.1"/>
    <property type="molecule type" value="Genomic_DNA"/>
</dbReference>
<feature type="repeat" description="WD" evidence="5">
    <location>
        <begin position="351"/>
        <end position="393"/>
    </location>
</feature>
<evidence type="ECO:0000256" key="2">
    <source>
        <dbReference type="ARBA" id="ARBA00022574"/>
    </source>
</evidence>
<feature type="repeat" description="WD" evidence="5">
    <location>
        <begin position="266"/>
        <end position="308"/>
    </location>
</feature>
<dbReference type="PROSITE" id="PS00678">
    <property type="entry name" value="WD_REPEATS_1"/>
    <property type="match status" value="1"/>
</dbReference>
<dbReference type="SMART" id="SM00320">
    <property type="entry name" value="WD40"/>
    <property type="match status" value="7"/>
</dbReference>
<dbReference type="AlphaFoldDB" id="A0A427YS88"/>
<dbReference type="GO" id="GO:0016607">
    <property type="term" value="C:nuclear speck"/>
    <property type="evidence" value="ECO:0007669"/>
    <property type="project" value="UniProtKB-SubCell"/>
</dbReference>
<dbReference type="PROSITE" id="PS50294">
    <property type="entry name" value="WD_REPEATS_REGION"/>
    <property type="match status" value="3"/>
</dbReference>
<dbReference type="Pfam" id="PF00400">
    <property type="entry name" value="WD40"/>
    <property type="match status" value="7"/>
</dbReference>
<organism evidence="7 8">
    <name type="scientific">Saitozyma podzolica</name>
    <dbReference type="NCBI Taxonomy" id="1890683"/>
    <lineage>
        <taxon>Eukaryota</taxon>
        <taxon>Fungi</taxon>
        <taxon>Dikarya</taxon>
        <taxon>Basidiomycota</taxon>
        <taxon>Agaricomycotina</taxon>
        <taxon>Tremellomycetes</taxon>
        <taxon>Tremellales</taxon>
        <taxon>Trimorphomycetaceae</taxon>
        <taxon>Saitozyma</taxon>
    </lineage>
</organism>
<feature type="repeat" description="WD" evidence="5">
    <location>
        <begin position="394"/>
        <end position="435"/>
    </location>
</feature>
<dbReference type="InterPro" id="IPR019775">
    <property type="entry name" value="WD40_repeat_CS"/>
</dbReference>
<evidence type="ECO:0000256" key="1">
    <source>
        <dbReference type="ARBA" id="ARBA00004324"/>
    </source>
</evidence>
<dbReference type="Gene3D" id="2.130.10.10">
    <property type="entry name" value="YVTN repeat-like/Quinoprotein amine dehydrogenase"/>
    <property type="match status" value="2"/>
</dbReference>
<dbReference type="GO" id="GO:0000398">
    <property type="term" value="P:mRNA splicing, via spliceosome"/>
    <property type="evidence" value="ECO:0007669"/>
    <property type="project" value="InterPro"/>
</dbReference>
<feature type="repeat" description="WD" evidence="5">
    <location>
        <begin position="436"/>
        <end position="477"/>
    </location>
</feature>
<reference evidence="7 8" key="1">
    <citation type="submission" date="2018-11" db="EMBL/GenBank/DDBJ databases">
        <title>Genome sequence of Saitozyma podzolica DSM 27192.</title>
        <authorList>
            <person name="Aliyu H."/>
            <person name="Gorte O."/>
            <person name="Ochsenreither K."/>
        </authorList>
    </citation>
    <scope>NUCLEOTIDE SEQUENCE [LARGE SCALE GENOMIC DNA]</scope>
    <source>
        <strain evidence="7 8">DSM 27192</strain>
    </source>
</reference>
<dbReference type="CDD" id="cd00200">
    <property type="entry name" value="WD40"/>
    <property type="match status" value="1"/>
</dbReference>
<protein>
    <recommendedName>
        <fullName evidence="4">WD40 repeat-containing protein SMU1</fullName>
    </recommendedName>
</protein>
<dbReference type="OrthoDB" id="674604at2759"/>
<feature type="repeat" description="WD" evidence="5">
    <location>
        <begin position="598"/>
        <end position="620"/>
    </location>
</feature>
<comment type="caution">
    <text evidence="7">The sequence shown here is derived from an EMBL/GenBank/DDBJ whole genome shotgun (WGS) entry which is preliminary data.</text>
</comment>
<proteinExistence type="predicted"/>
<dbReference type="InterPro" id="IPR015943">
    <property type="entry name" value="WD40/YVTN_repeat-like_dom_sf"/>
</dbReference>
<keyword evidence="3" id="KW-0677">Repeat</keyword>
<name>A0A427YS88_9TREE</name>
<dbReference type="STRING" id="1890683.A0A427YS88"/>
<dbReference type="InterPro" id="IPR020472">
    <property type="entry name" value="WD40_PAC1"/>
</dbReference>
<dbReference type="Proteomes" id="UP000279259">
    <property type="component" value="Unassembled WGS sequence"/>
</dbReference>
<keyword evidence="2 5" id="KW-0853">WD repeat</keyword>
<feature type="repeat" description="WD" evidence="5">
    <location>
        <begin position="309"/>
        <end position="341"/>
    </location>
</feature>
<evidence type="ECO:0000256" key="6">
    <source>
        <dbReference type="SAM" id="MobiDB-lite"/>
    </source>
</evidence>
<dbReference type="PRINTS" id="PR00320">
    <property type="entry name" value="GPROTEINBRPT"/>
</dbReference>
<evidence type="ECO:0000256" key="3">
    <source>
        <dbReference type="ARBA" id="ARBA00022737"/>
    </source>
</evidence>
<dbReference type="InterPro" id="IPR036322">
    <property type="entry name" value="WD40_repeat_dom_sf"/>
</dbReference>
<dbReference type="InterPro" id="IPR045184">
    <property type="entry name" value="SMU1"/>
</dbReference>
<accession>A0A427YS88</accession>
<keyword evidence="8" id="KW-1185">Reference proteome</keyword>
<dbReference type="PROSITE" id="PS50082">
    <property type="entry name" value="WD_REPEATS_2"/>
    <property type="match status" value="6"/>
</dbReference>
<evidence type="ECO:0000256" key="4">
    <source>
        <dbReference type="ARBA" id="ARBA00026184"/>
    </source>
</evidence>
<feature type="region of interest" description="Disordered" evidence="6">
    <location>
        <begin position="1"/>
        <end position="27"/>
    </location>
</feature>
<comment type="subcellular location">
    <subcellularLocation>
        <location evidence="1">Nucleus speckle</location>
    </subcellularLocation>
</comment>
<sequence>MDPGPSNRDLISGSSPHEVALSPRRREKCPAAGVSLDDVQLDDSRLDQASEIALLFSQYLHSRSQGHVARVIDEQLLGRTRSEARREEIDAVERALLDGDFGSVEALIAQPGLLRPQTQKAFLYMCYRQQFLEHVENRESQKAFNLLQKRLKPLEHYQPVPYDFYNLAYLTSASTVHDAPGFRDWAGAAPERERLVGMWRELTEGDGLTDVEKVEVPPNRLVTLLRQAASWQVQVAKRRGRRPWTVSSLLEDYHISALPTRLSRLVVGHAANIKCVAFLHSDGELAVSGSSDATLRVFSTSTGELQTALRGHTSRVWDCAASLSGRFVASASGDGTVRLWDAGDGVCKSVMSGDGGDVYSVRWRPGREDQVVSASYDKILRSWDVEVGRQLRTFSGHGQSTLCVAFDPTGNVIASGSKDKHIRLWDAVGGVCVQTMAACLGEITSVDFDHEGKYLLAGCKDNSNRLWDLRMQRNLYRYTGHQNTSKNLIRCGFALDSSIIVGGSEDGMVYLWEREGAGTTETAHRPTSILQPNGSDPPRSGGHGWRRRIEIFASVLSPREVRSTPASVGSGANVRPLRVLEAHGSGAVFDVRWCAGGMVSAGEDGAVGVWDVDEEENNEEGEGGA</sequence>
<evidence type="ECO:0000313" key="7">
    <source>
        <dbReference type="EMBL" id="RSH93983.1"/>
    </source>
</evidence>
<dbReference type="PANTHER" id="PTHR22848">
    <property type="entry name" value="WD40 REPEAT PROTEIN"/>
    <property type="match status" value="1"/>
</dbReference>
<evidence type="ECO:0000256" key="5">
    <source>
        <dbReference type="PROSITE-ProRule" id="PRU00221"/>
    </source>
</evidence>
<gene>
    <name evidence="7" type="ORF">EHS25_006636</name>
</gene>
<evidence type="ECO:0000313" key="8">
    <source>
        <dbReference type="Proteomes" id="UP000279259"/>
    </source>
</evidence>
<dbReference type="InterPro" id="IPR001680">
    <property type="entry name" value="WD40_rpt"/>
</dbReference>
<feature type="region of interest" description="Disordered" evidence="6">
    <location>
        <begin position="521"/>
        <end position="543"/>
    </location>
</feature>